<sequence length="199" mass="22501">MNDCLIMWVPHADVQNQFAGRAVLALGLDYSCSAAEDDIPATLLHSTVVPTELARHYLIWCGRGWQCERQQNVLDWPHPFGWVSKISSWLPLLTSCTSTTSSCSERVSKIPAGSHSKTFFYRVQSSTHCFVPNPRASGKLRTNKLGSRQQRRKRKKKYWASASVAAKIRSWMWSWLVTTEMSFSPSLILSLILSCTFST</sequence>
<name>A0A2T3AKK4_9PEZI</name>
<reference evidence="1 2" key="1">
    <citation type="journal article" date="2018" name="Mycol. Prog.">
        <title>Coniella lustricola, a new species from submerged detritus.</title>
        <authorList>
            <person name="Raudabaugh D.B."/>
            <person name="Iturriaga T."/>
            <person name="Carver A."/>
            <person name="Mondo S."/>
            <person name="Pangilinan J."/>
            <person name="Lipzen A."/>
            <person name="He G."/>
            <person name="Amirebrahimi M."/>
            <person name="Grigoriev I.V."/>
            <person name="Miller A.N."/>
        </authorList>
    </citation>
    <scope>NUCLEOTIDE SEQUENCE [LARGE SCALE GENOMIC DNA]</scope>
    <source>
        <strain evidence="1 2">B22-T-1</strain>
    </source>
</reference>
<organism evidence="1 2">
    <name type="scientific">Coniella lustricola</name>
    <dbReference type="NCBI Taxonomy" id="2025994"/>
    <lineage>
        <taxon>Eukaryota</taxon>
        <taxon>Fungi</taxon>
        <taxon>Dikarya</taxon>
        <taxon>Ascomycota</taxon>
        <taxon>Pezizomycotina</taxon>
        <taxon>Sordariomycetes</taxon>
        <taxon>Sordariomycetidae</taxon>
        <taxon>Diaporthales</taxon>
        <taxon>Schizoparmaceae</taxon>
        <taxon>Coniella</taxon>
    </lineage>
</organism>
<gene>
    <name evidence="1" type="ORF">BD289DRAFT_272324</name>
</gene>
<dbReference type="EMBL" id="KZ678379">
    <property type="protein sequence ID" value="PSS02180.1"/>
    <property type="molecule type" value="Genomic_DNA"/>
</dbReference>
<accession>A0A2T3AKK4</accession>
<evidence type="ECO:0000313" key="2">
    <source>
        <dbReference type="Proteomes" id="UP000241462"/>
    </source>
</evidence>
<keyword evidence="2" id="KW-1185">Reference proteome</keyword>
<evidence type="ECO:0000313" key="1">
    <source>
        <dbReference type="EMBL" id="PSS02180.1"/>
    </source>
</evidence>
<dbReference type="InParanoid" id="A0A2T3AKK4"/>
<dbReference type="Proteomes" id="UP000241462">
    <property type="component" value="Unassembled WGS sequence"/>
</dbReference>
<proteinExistence type="predicted"/>
<dbReference type="AlphaFoldDB" id="A0A2T3AKK4"/>
<protein>
    <submittedName>
        <fullName evidence="1">Uncharacterized protein</fullName>
    </submittedName>
</protein>